<proteinExistence type="predicted"/>
<keyword evidence="3" id="KW-1185">Reference proteome</keyword>
<reference evidence="1 3" key="1">
    <citation type="journal article" date="2011" name="Nature">
        <title>The Medicago genome provides insight into the evolution of rhizobial symbioses.</title>
        <authorList>
            <person name="Young N.D."/>
            <person name="Debelle F."/>
            <person name="Oldroyd G.E."/>
            <person name="Geurts R."/>
            <person name="Cannon S.B."/>
            <person name="Udvardi M.K."/>
            <person name="Benedito V.A."/>
            <person name="Mayer K.F."/>
            <person name="Gouzy J."/>
            <person name="Schoof H."/>
            <person name="Van de Peer Y."/>
            <person name="Proost S."/>
            <person name="Cook D.R."/>
            <person name="Meyers B.C."/>
            <person name="Spannagl M."/>
            <person name="Cheung F."/>
            <person name="De Mita S."/>
            <person name="Krishnakumar V."/>
            <person name="Gundlach H."/>
            <person name="Zhou S."/>
            <person name="Mudge J."/>
            <person name="Bharti A.K."/>
            <person name="Murray J.D."/>
            <person name="Naoumkina M.A."/>
            <person name="Rosen B."/>
            <person name="Silverstein K.A."/>
            <person name="Tang H."/>
            <person name="Rombauts S."/>
            <person name="Zhao P.X."/>
            <person name="Zhou P."/>
            <person name="Barbe V."/>
            <person name="Bardou P."/>
            <person name="Bechner M."/>
            <person name="Bellec A."/>
            <person name="Berger A."/>
            <person name="Berges H."/>
            <person name="Bidwell S."/>
            <person name="Bisseling T."/>
            <person name="Choisne N."/>
            <person name="Couloux A."/>
            <person name="Denny R."/>
            <person name="Deshpande S."/>
            <person name="Dai X."/>
            <person name="Doyle J.J."/>
            <person name="Dudez A.M."/>
            <person name="Farmer A.D."/>
            <person name="Fouteau S."/>
            <person name="Franken C."/>
            <person name="Gibelin C."/>
            <person name="Gish J."/>
            <person name="Goldstein S."/>
            <person name="Gonzalez A.J."/>
            <person name="Green P.J."/>
            <person name="Hallab A."/>
            <person name="Hartog M."/>
            <person name="Hua A."/>
            <person name="Humphray S.J."/>
            <person name="Jeong D.H."/>
            <person name="Jing Y."/>
            <person name="Jocker A."/>
            <person name="Kenton S.M."/>
            <person name="Kim D.J."/>
            <person name="Klee K."/>
            <person name="Lai H."/>
            <person name="Lang C."/>
            <person name="Lin S."/>
            <person name="Macmil S.L."/>
            <person name="Magdelenat G."/>
            <person name="Matthews L."/>
            <person name="McCorrison J."/>
            <person name="Monaghan E.L."/>
            <person name="Mun J.H."/>
            <person name="Najar F.Z."/>
            <person name="Nicholson C."/>
            <person name="Noirot C."/>
            <person name="O'Bleness M."/>
            <person name="Paule C.R."/>
            <person name="Poulain J."/>
            <person name="Prion F."/>
            <person name="Qin B."/>
            <person name="Qu C."/>
            <person name="Retzel E.F."/>
            <person name="Riddle C."/>
            <person name="Sallet E."/>
            <person name="Samain S."/>
            <person name="Samson N."/>
            <person name="Sanders I."/>
            <person name="Saurat O."/>
            <person name="Scarpelli C."/>
            <person name="Schiex T."/>
            <person name="Segurens B."/>
            <person name="Severin A.J."/>
            <person name="Sherrier D.J."/>
            <person name="Shi R."/>
            <person name="Sims S."/>
            <person name="Singer S.R."/>
            <person name="Sinharoy S."/>
            <person name="Sterck L."/>
            <person name="Viollet A."/>
            <person name="Wang B.B."/>
            <person name="Wang K."/>
            <person name="Wang M."/>
            <person name="Wang X."/>
            <person name="Warfsmann J."/>
            <person name="Weissenbach J."/>
            <person name="White D.D."/>
            <person name="White J.D."/>
            <person name="Wiley G.B."/>
            <person name="Wincker P."/>
            <person name="Xing Y."/>
            <person name="Yang L."/>
            <person name="Yao Z."/>
            <person name="Ying F."/>
            <person name="Zhai J."/>
            <person name="Zhou L."/>
            <person name="Zuber A."/>
            <person name="Denarie J."/>
            <person name="Dixon R.A."/>
            <person name="May G.D."/>
            <person name="Schwartz D.C."/>
            <person name="Rogers J."/>
            <person name="Quetier F."/>
            <person name="Town C.D."/>
            <person name="Roe B.A."/>
        </authorList>
    </citation>
    <scope>NUCLEOTIDE SEQUENCE [LARGE SCALE GENOMIC DNA]</scope>
    <source>
        <strain evidence="1">A17</strain>
        <strain evidence="2 3">cv. Jemalong A17</strain>
    </source>
</reference>
<gene>
    <name evidence="1" type="ORF">MTR_0054s0120</name>
</gene>
<dbReference type="HOGENOM" id="CLU_2389586_0_0_1"/>
<accession>A0A072TJG7</accession>
<dbReference type="EnsemblPlants" id="KEH17003">
    <property type="protein sequence ID" value="KEH17003"/>
    <property type="gene ID" value="MTR_0054s0120"/>
</dbReference>
<evidence type="ECO:0000313" key="1">
    <source>
        <dbReference type="EMBL" id="KEH17003.1"/>
    </source>
</evidence>
<evidence type="ECO:0000313" key="3">
    <source>
        <dbReference type="Proteomes" id="UP000002051"/>
    </source>
</evidence>
<dbReference type="AlphaFoldDB" id="A0A072TJG7"/>
<evidence type="ECO:0000313" key="2">
    <source>
        <dbReference type="EnsemblPlants" id="KEH17003"/>
    </source>
</evidence>
<name>A0A072TJG7_MEDTR</name>
<organism evidence="1 3">
    <name type="scientific">Medicago truncatula</name>
    <name type="common">Barrel medic</name>
    <name type="synonym">Medicago tribuloides</name>
    <dbReference type="NCBI Taxonomy" id="3880"/>
    <lineage>
        <taxon>Eukaryota</taxon>
        <taxon>Viridiplantae</taxon>
        <taxon>Streptophyta</taxon>
        <taxon>Embryophyta</taxon>
        <taxon>Tracheophyta</taxon>
        <taxon>Spermatophyta</taxon>
        <taxon>Magnoliopsida</taxon>
        <taxon>eudicotyledons</taxon>
        <taxon>Gunneridae</taxon>
        <taxon>Pentapetalae</taxon>
        <taxon>rosids</taxon>
        <taxon>fabids</taxon>
        <taxon>Fabales</taxon>
        <taxon>Fabaceae</taxon>
        <taxon>Papilionoideae</taxon>
        <taxon>50 kb inversion clade</taxon>
        <taxon>NPAAA clade</taxon>
        <taxon>Hologalegina</taxon>
        <taxon>IRL clade</taxon>
        <taxon>Trifolieae</taxon>
        <taxon>Medicago</taxon>
    </lineage>
</organism>
<sequence>MKDKRTKHIEHRWCDETNLMKKKRKRKRTDRERTLLKVERRGTAPILSFFIITIPTNRVHLQMRHKKFILSVILKLFNHLSQIDEGDEGFRWRR</sequence>
<reference evidence="2" key="3">
    <citation type="submission" date="2015-06" db="UniProtKB">
        <authorList>
            <consortium name="EnsemblPlants"/>
        </authorList>
    </citation>
    <scope>IDENTIFICATION</scope>
    <source>
        <strain evidence="2">cv. Jemalong A17</strain>
    </source>
</reference>
<dbReference type="Proteomes" id="UP000002051">
    <property type="component" value="Unassembled WGS sequence"/>
</dbReference>
<dbReference type="EMBL" id="KL402779">
    <property type="protein sequence ID" value="KEH17003.1"/>
    <property type="molecule type" value="Genomic_DNA"/>
</dbReference>
<reference evidence="1 3" key="2">
    <citation type="journal article" date="2014" name="BMC Genomics">
        <title>An improved genome release (version Mt4.0) for the model legume Medicago truncatula.</title>
        <authorList>
            <person name="Tang H."/>
            <person name="Krishnakumar V."/>
            <person name="Bidwell S."/>
            <person name="Rosen B."/>
            <person name="Chan A."/>
            <person name="Zhou S."/>
            <person name="Gentzbittel L."/>
            <person name="Childs K.L."/>
            <person name="Yandell M."/>
            <person name="Gundlach H."/>
            <person name="Mayer K.F."/>
            <person name="Schwartz D.C."/>
            <person name="Town C.D."/>
        </authorList>
    </citation>
    <scope>GENOME REANNOTATION</scope>
    <source>
        <strain evidence="1">A17</strain>
        <strain evidence="2 3">cv. Jemalong A17</strain>
    </source>
</reference>
<protein>
    <submittedName>
        <fullName evidence="1 2">Uncharacterized protein</fullName>
    </submittedName>
</protein>